<organism evidence="3 4">
    <name type="scientific">Brumicola pallidula DSM 14239 = ACAM 615</name>
    <dbReference type="NCBI Taxonomy" id="1121922"/>
    <lineage>
        <taxon>Bacteria</taxon>
        <taxon>Pseudomonadati</taxon>
        <taxon>Pseudomonadota</taxon>
        <taxon>Gammaproteobacteria</taxon>
        <taxon>Alteromonadales</taxon>
        <taxon>Alteromonadaceae</taxon>
        <taxon>Brumicola</taxon>
    </lineage>
</organism>
<keyword evidence="1" id="KW-0175">Coiled coil</keyword>
<comment type="caution">
    <text evidence="3">The sequence shown here is derived from an EMBL/GenBank/DDBJ whole genome shotgun (WGS) entry which is preliminary data.</text>
</comment>
<accession>K6Y5W3</accession>
<evidence type="ECO:0000256" key="2">
    <source>
        <dbReference type="SAM" id="MobiDB-lite"/>
    </source>
</evidence>
<evidence type="ECO:0000313" key="3">
    <source>
        <dbReference type="EMBL" id="GAC28179.1"/>
    </source>
</evidence>
<dbReference type="RefSeq" id="WP_006010170.1">
    <property type="nucleotide sequence ID" value="NZ_BAEQ01000023.1"/>
</dbReference>
<protein>
    <submittedName>
        <fullName evidence="3">Uncharacterized protein</fullName>
    </submittedName>
</protein>
<dbReference type="EMBL" id="BAEQ01000023">
    <property type="protein sequence ID" value="GAC28179.1"/>
    <property type="molecule type" value="Genomic_DNA"/>
</dbReference>
<keyword evidence="4" id="KW-1185">Reference proteome</keyword>
<gene>
    <name evidence="3" type="ORF">GPAL_1306</name>
</gene>
<evidence type="ECO:0000313" key="4">
    <source>
        <dbReference type="Proteomes" id="UP000006251"/>
    </source>
</evidence>
<feature type="compositionally biased region" description="Basic and acidic residues" evidence="2">
    <location>
        <begin position="209"/>
        <end position="220"/>
    </location>
</feature>
<evidence type="ECO:0000256" key="1">
    <source>
        <dbReference type="SAM" id="Coils"/>
    </source>
</evidence>
<reference evidence="4" key="1">
    <citation type="journal article" date="2014" name="Environ. Microbiol.">
        <title>Comparative genomics of the marine bacterial genus Glaciecola reveals the high degree of genomic diversity and genomic characteristic for cold adaptation.</title>
        <authorList>
            <person name="Qin Q.L."/>
            <person name="Xie B.B."/>
            <person name="Yu Y."/>
            <person name="Shu Y.L."/>
            <person name="Rong J.C."/>
            <person name="Zhang Y.J."/>
            <person name="Zhao D.L."/>
            <person name="Chen X.L."/>
            <person name="Zhang X.Y."/>
            <person name="Chen B."/>
            <person name="Zhou B.C."/>
            <person name="Zhang Y.Z."/>
        </authorList>
    </citation>
    <scope>NUCLEOTIDE SEQUENCE [LARGE SCALE GENOMIC DNA]</scope>
    <source>
        <strain evidence="4">ACAM 615</strain>
    </source>
</reference>
<dbReference type="AlphaFoldDB" id="K6Y5W3"/>
<feature type="region of interest" description="Disordered" evidence="2">
    <location>
        <begin position="190"/>
        <end position="235"/>
    </location>
</feature>
<dbReference type="Pfam" id="PF07295">
    <property type="entry name" value="DUF1451"/>
    <property type="match status" value="1"/>
</dbReference>
<feature type="compositionally biased region" description="Basic and acidic residues" evidence="2">
    <location>
        <begin position="190"/>
        <end position="199"/>
    </location>
</feature>
<proteinExistence type="predicted"/>
<dbReference type="InterPro" id="IPR009912">
    <property type="entry name" value="DUF1451"/>
</dbReference>
<name>K6Y5W3_9ALTE</name>
<feature type="coiled-coil region" evidence="1">
    <location>
        <begin position="149"/>
        <end position="176"/>
    </location>
</feature>
<dbReference type="Proteomes" id="UP000006251">
    <property type="component" value="Unassembled WGS sequence"/>
</dbReference>
<sequence>MKTKKHTTELHSSYQAMVDSIEEFMVKEGKTLQQAFYAAEEKLDDTKEISKEKIQQASSDLKDNLCLLSEAVEGATESYKEQIRFDLAYVNNSIWGKLQSIASSNTAELMAFTRDLREKAQTVTTEAHLAAHQEHNQWNSEHALWLNEVDFWKKDHDQALTKLEEIEKALKQQSRSLFRHAQAIRKHAEIDHEHEKSMTNEEQDPSSDVFKEADEKETTVHQKKRQIHAQQSELHHDLKTHHFKLMAMINMLYKEIHKVSSPQG</sequence>
<dbReference type="OrthoDB" id="6382292at2"/>